<dbReference type="KEGG" id="pic:PICST_32625"/>
<evidence type="ECO:0000313" key="3">
    <source>
        <dbReference type="Proteomes" id="UP000002258"/>
    </source>
</evidence>
<dbReference type="InParanoid" id="A3LWX9"/>
<reference evidence="2 3" key="1">
    <citation type="journal article" date="2007" name="Nat. Biotechnol.">
        <title>Genome sequence of the lignocellulose-bioconverting and xylose-fermenting yeast Pichia stipitis.</title>
        <authorList>
            <person name="Jeffries T.W."/>
            <person name="Grigoriev I.V."/>
            <person name="Grimwood J."/>
            <person name="Laplaza J.M."/>
            <person name="Aerts A."/>
            <person name="Salamov A."/>
            <person name="Schmutz J."/>
            <person name="Lindquist E."/>
            <person name="Dehal P."/>
            <person name="Shapiro H."/>
            <person name="Jin Y.S."/>
            <person name="Passoth V."/>
            <person name="Richardson P.M."/>
        </authorList>
    </citation>
    <scope>NUCLEOTIDE SEQUENCE [LARGE SCALE GENOMIC DNA]</scope>
    <source>
        <strain evidence="3">ATCC 58785 / CBS 6054 / NBRC 10063 / NRRL Y-11545</strain>
    </source>
</reference>
<evidence type="ECO:0000313" key="2">
    <source>
        <dbReference type="EMBL" id="ABN67712.2"/>
    </source>
</evidence>
<dbReference type="eggNOG" id="ENOG502RQ8Q">
    <property type="taxonomic scope" value="Eukaryota"/>
</dbReference>
<dbReference type="GeneID" id="4840119"/>
<proteinExistence type="predicted"/>
<name>A3LWX9_PICST</name>
<feature type="compositionally biased region" description="Basic and acidic residues" evidence="1">
    <location>
        <begin position="272"/>
        <end position="285"/>
    </location>
</feature>
<dbReference type="OrthoDB" id="4022983at2759"/>
<accession>A3LWX9</accession>
<evidence type="ECO:0000256" key="1">
    <source>
        <dbReference type="SAM" id="MobiDB-lite"/>
    </source>
</evidence>
<gene>
    <name evidence="2" type="ORF">PICST_32625</name>
</gene>
<sequence length="296" mass="33625">MTFFSELIPKKELRDLIVVFTSDLQSKIQYSESDTKAIYTISNITAFSVYLEKLLVQEFNQIHVIIQFRSYQRTLEIINFLYRLECNRDAIKQTYQNEFNANLNSLSKANETGSLLVGLGPGQCDLPVQFRFSIVLDSSVLLGDPLSKRSIALQQHLRYIALKHGGSIYVVSNFKQVLSAPADLVLTKREPQPIYEQEVSDCDSSDQIVINQHIPRAWDSWNKILLVSKSANAVSEFLFSNEEDIEQFDKDYTSSFSANSVDATSKLFRSQDSVKTDTEISKPETKSYSLSELLSV</sequence>
<dbReference type="Proteomes" id="UP000002258">
    <property type="component" value="Chromosome 6"/>
</dbReference>
<dbReference type="EMBL" id="CP000500">
    <property type="protein sequence ID" value="ABN67712.2"/>
    <property type="molecule type" value="Genomic_DNA"/>
</dbReference>
<protein>
    <submittedName>
        <fullName evidence="2">Uncharacterized protein</fullName>
    </submittedName>
</protein>
<dbReference type="AlphaFoldDB" id="A3LWX9"/>
<organism evidence="2 3">
    <name type="scientific">Scheffersomyces stipitis (strain ATCC 58785 / CBS 6054 / NBRC 10063 / NRRL Y-11545)</name>
    <name type="common">Yeast</name>
    <name type="synonym">Pichia stipitis</name>
    <dbReference type="NCBI Taxonomy" id="322104"/>
    <lineage>
        <taxon>Eukaryota</taxon>
        <taxon>Fungi</taxon>
        <taxon>Dikarya</taxon>
        <taxon>Ascomycota</taxon>
        <taxon>Saccharomycotina</taxon>
        <taxon>Pichiomycetes</taxon>
        <taxon>Debaryomycetaceae</taxon>
        <taxon>Scheffersomyces</taxon>
    </lineage>
</organism>
<dbReference type="OMA" id="HEASHNK"/>
<dbReference type="RefSeq" id="XP_001385741.2">
    <property type="nucleotide sequence ID" value="XM_001385704.1"/>
</dbReference>
<keyword evidence="3" id="KW-1185">Reference proteome</keyword>
<dbReference type="HOGENOM" id="CLU_073103_0_0_1"/>
<feature type="region of interest" description="Disordered" evidence="1">
    <location>
        <begin position="271"/>
        <end position="290"/>
    </location>
</feature>